<evidence type="ECO:0000259" key="2">
    <source>
        <dbReference type="Pfam" id="PF03009"/>
    </source>
</evidence>
<dbReference type="InterPro" id="IPR017946">
    <property type="entry name" value="PLC-like_Pdiesterase_TIM-brl"/>
</dbReference>
<dbReference type="EC" id="3.1.4.46" evidence="3"/>
<feature type="domain" description="GP-PDE" evidence="2">
    <location>
        <begin position="92"/>
        <end position="373"/>
    </location>
</feature>
<dbReference type="EMBL" id="CAAJGR010000055">
    <property type="protein sequence ID" value="VHO02178.1"/>
    <property type="molecule type" value="Genomic_DNA"/>
</dbReference>
<dbReference type="PANTHER" id="PTHR46211">
    <property type="entry name" value="GLYCEROPHOSPHORYL DIESTER PHOSPHODIESTERASE"/>
    <property type="match status" value="1"/>
</dbReference>
<dbReference type="GO" id="GO:0006629">
    <property type="term" value="P:lipid metabolic process"/>
    <property type="evidence" value="ECO:0007669"/>
    <property type="project" value="InterPro"/>
</dbReference>
<dbReference type="SUPFAM" id="SSF51695">
    <property type="entry name" value="PLC-like phosphodiesterases"/>
    <property type="match status" value="1"/>
</dbReference>
<keyword evidence="3" id="KW-0378">Hydrolase</keyword>
<feature type="chain" id="PRO_5019838008" evidence="1">
    <location>
        <begin position="22"/>
        <end position="477"/>
    </location>
</feature>
<dbReference type="PANTHER" id="PTHR46211:SF14">
    <property type="entry name" value="GLYCEROPHOSPHODIESTER PHOSPHODIESTERASE"/>
    <property type="match status" value="1"/>
</dbReference>
<dbReference type="Gene3D" id="3.20.20.190">
    <property type="entry name" value="Phosphatidylinositol (PI) phosphodiesterase"/>
    <property type="match status" value="1"/>
</dbReference>
<accession>A0A486XI14</accession>
<evidence type="ECO:0000313" key="3">
    <source>
        <dbReference type="EMBL" id="VHO02178.1"/>
    </source>
</evidence>
<proteinExistence type="predicted"/>
<dbReference type="PROSITE" id="PS51257">
    <property type="entry name" value="PROKAR_LIPOPROTEIN"/>
    <property type="match status" value="1"/>
</dbReference>
<protein>
    <submittedName>
        <fullName evidence="3">Glycerophosphoryl diester phosphodiesterase</fullName>
        <ecNumber evidence="3">3.1.4.46</ecNumber>
    </submittedName>
</protein>
<feature type="signal peptide" evidence="1">
    <location>
        <begin position="1"/>
        <end position="21"/>
    </location>
</feature>
<reference evidence="3" key="1">
    <citation type="submission" date="2019-04" db="EMBL/GenBank/DDBJ databases">
        <authorList>
            <person name="Brambilla D."/>
        </authorList>
    </citation>
    <scope>NUCLEOTIDE SEQUENCE</scope>
    <source>
        <strain evidence="3">BAL1</strain>
    </source>
</reference>
<dbReference type="AlphaFoldDB" id="A0A486XI14"/>
<sequence length="477" mass="53082">MFKRRLFGAVSMFVAIAIAMAGCGSTPKKITPKEELDANPPQLRFLPGDASRDKSQVEAQLMLANRGLYLNQFGDIKYIGQRSCLNLDLHSHRGHFKSPENSRMSIHRALENGFDAVEIDVMQLSSGEWVLHHDDETGRATGRIDGVRMKVNRMNMKDWSSVGLRSTQTGEIMKIEATTLSEALVTFNRFATPTQILHIEIKGDRVRHIDQLDYIVNSSLGSPERYIYSSSNMSTLKVLRDINKEVYLGFIRPAHPRSIELLKQQAQKLGKHDPLYESLNKQVASYERLAGRHGRYQFDADSLVRKVQRDLGTNAGIHLDIREYSSQPAITGKAKAAGLKSVLTWTVNGQNYHFSEIQKHKNASRLPTGVIIDDDVYGFCAQLVSLPITDQHPTLSLLHKLPADADLRKGGLQADYLSKGMYMKFDGVVAPLTQQSSGVTSQAIGLTAPSRDSGDADKQTVTPVIIRLDTPRKDDGN</sequence>
<evidence type="ECO:0000256" key="1">
    <source>
        <dbReference type="SAM" id="SignalP"/>
    </source>
</evidence>
<organism evidence="3">
    <name type="scientific">Rheinheimera sp. BAL341</name>
    <dbReference type="NCBI Taxonomy" id="1708203"/>
    <lineage>
        <taxon>Bacteria</taxon>
        <taxon>Pseudomonadati</taxon>
        <taxon>Pseudomonadota</taxon>
        <taxon>Gammaproteobacteria</taxon>
        <taxon>Chromatiales</taxon>
        <taxon>Chromatiaceae</taxon>
        <taxon>Rheinheimera</taxon>
    </lineage>
</organism>
<name>A0A486XI14_9GAMM</name>
<gene>
    <name evidence="3" type="ORF">BAL341_588</name>
</gene>
<keyword evidence="1" id="KW-0732">Signal</keyword>
<dbReference type="Pfam" id="PF03009">
    <property type="entry name" value="GDPD"/>
    <property type="match status" value="1"/>
</dbReference>
<dbReference type="InterPro" id="IPR030395">
    <property type="entry name" value="GP_PDE_dom"/>
</dbReference>
<dbReference type="GO" id="GO:0008889">
    <property type="term" value="F:glycerophosphodiester phosphodiesterase activity"/>
    <property type="evidence" value="ECO:0007669"/>
    <property type="project" value="UniProtKB-EC"/>
</dbReference>